<dbReference type="Gene3D" id="1.25.40.10">
    <property type="entry name" value="Tetratricopeptide repeat domain"/>
    <property type="match status" value="1"/>
</dbReference>
<keyword evidence="5" id="KW-1185">Reference proteome</keyword>
<protein>
    <recommendedName>
        <fullName evidence="6">Pentatricopeptide repeat-containing protein</fullName>
    </recommendedName>
</protein>
<proteinExistence type="inferred from homology"/>
<keyword evidence="2" id="KW-0677">Repeat</keyword>
<dbReference type="Proteomes" id="UP001454036">
    <property type="component" value="Unassembled WGS sequence"/>
</dbReference>
<dbReference type="InterPro" id="IPR002885">
    <property type="entry name" value="PPR_rpt"/>
</dbReference>
<organism evidence="4 5">
    <name type="scientific">Lithospermum erythrorhizon</name>
    <name type="common">Purple gromwell</name>
    <name type="synonym">Lithospermum officinale var. erythrorhizon</name>
    <dbReference type="NCBI Taxonomy" id="34254"/>
    <lineage>
        <taxon>Eukaryota</taxon>
        <taxon>Viridiplantae</taxon>
        <taxon>Streptophyta</taxon>
        <taxon>Embryophyta</taxon>
        <taxon>Tracheophyta</taxon>
        <taxon>Spermatophyta</taxon>
        <taxon>Magnoliopsida</taxon>
        <taxon>eudicotyledons</taxon>
        <taxon>Gunneridae</taxon>
        <taxon>Pentapetalae</taxon>
        <taxon>asterids</taxon>
        <taxon>lamiids</taxon>
        <taxon>Boraginales</taxon>
        <taxon>Boraginaceae</taxon>
        <taxon>Boraginoideae</taxon>
        <taxon>Lithospermeae</taxon>
        <taxon>Lithospermum</taxon>
    </lineage>
</organism>
<name>A0AAV3QKX7_LITER</name>
<dbReference type="InterPro" id="IPR011990">
    <property type="entry name" value="TPR-like_helical_dom_sf"/>
</dbReference>
<dbReference type="PROSITE" id="PS51375">
    <property type="entry name" value="PPR"/>
    <property type="match status" value="1"/>
</dbReference>
<comment type="caution">
    <text evidence="4">The sequence shown here is derived from an EMBL/GenBank/DDBJ whole genome shotgun (WGS) entry which is preliminary data.</text>
</comment>
<evidence type="ECO:0000313" key="4">
    <source>
        <dbReference type="EMBL" id="GAA0164722.1"/>
    </source>
</evidence>
<dbReference type="PANTHER" id="PTHR47936">
    <property type="entry name" value="PPR_LONG DOMAIN-CONTAINING PROTEIN"/>
    <property type="match status" value="1"/>
</dbReference>
<comment type="similarity">
    <text evidence="1">Belongs to the PPR family. P subfamily.</text>
</comment>
<gene>
    <name evidence="4" type="ORF">LIER_43692</name>
</gene>
<evidence type="ECO:0000256" key="1">
    <source>
        <dbReference type="ARBA" id="ARBA00007626"/>
    </source>
</evidence>
<dbReference type="AlphaFoldDB" id="A0AAV3QKX7"/>
<accession>A0AAV3QKX7</accession>
<evidence type="ECO:0000256" key="2">
    <source>
        <dbReference type="ARBA" id="ARBA00022737"/>
    </source>
</evidence>
<dbReference type="NCBIfam" id="TIGR00756">
    <property type="entry name" value="PPR"/>
    <property type="match status" value="1"/>
</dbReference>
<feature type="repeat" description="PPR" evidence="3">
    <location>
        <begin position="31"/>
        <end position="65"/>
    </location>
</feature>
<evidence type="ECO:0008006" key="6">
    <source>
        <dbReference type="Google" id="ProtNLM"/>
    </source>
</evidence>
<sequence>MEVGCRKAIRRRIWEANHLFRLMLFKGFSPDVVTYNCLINGCCKTYRIDRALELFEDMSKRGCMPNRVTYDSFIRYFSAVNEIDKAVDKIDAEDVTEVLGLCAA</sequence>
<evidence type="ECO:0000313" key="5">
    <source>
        <dbReference type="Proteomes" id="UP001454036"/>
    </source>
</evidence>
<reference evidence="4 5" key="1">
    <citation type="submission" date="2024-01" db="EMBL/GenBank/DDBJ databases">
        <title>The complete chloroplast genome sequence of Lithospermum erythrorhizon: insights into the phylogenetic relationship among Boraginaceae species and the maternal lineages of purple gromwells.</title>
        <authorList>
            <person name="Okada T."/>
            <person name="Watanabe K."/>
        </authorList>
    </citation>
    <scope>NUCLEOTIDE SEQUENCE [LARGE SCALE GENOMIC DNA]</scope>
</reference>
<dbReference type="PANTHER" id="PTHR47936:SF1">
    <property type="entry name" value="PENTATRICOPEPTIDE REPEAT-CONTAINING PROTEIN GUN1, CHLOROPLASTIC"/>
    <property type="match status" value="1"/>
</dbReference>
<dbReference type="EMBL" id="BAABME010037636">
    <property type="protein sequence ID" value="GAA0164722.1"/>
    <property type="molecule type" value="Genomic_DNA"/>
</dbReference>
<evidence type="ECO:0000256" key="3">
    <source>
        <dbReference type="PROSITE-ProRule" id="PRU00708"/>
    </source>
</evidence>
<dbReference type="Pfam" id="PF13041">
    <property type="entry name" value="PPR_2"/>
    <property type="match status" value="1"/>
</dbReference>